<dbReference type="GO" id="GO:0030544">
    <property type="term" value="F:Hsp70 protein binding"/>
    <property type="evidence" value="ECO:0007669"/>
    <property type="project" value="TreeGrafter"/>
</dbReference>
<sequence length="224" mass="25563">VVPPFSVQALQKNTITLEPKFKKKFVIDRHNSSKTATSFRMYYDRGDLPIKMEYLIGGDKISWTVDIDKLDYSLYLPLFFDGLSETQHPYKTFARQGVQDLLSNGGDKIYAIIPQLIIPIKNALNTKNIEVMCTTLKIIQQLVNASDLIGPGLVPFYRQLLPVFNAYKIRNINIYDAIDYGQKNNLNLGDLIDETLQCLEKHGGEDAFINIKYLVPTYESTFIN</sequence>
<reference evidence="1 2" key="1">
    <citation type="submission" date="2015-04" db="EMBL/GenBank/DDBJ databases">
        <authorList>
            <person name="Syromyatnikov M.Y."/>
            <person name="Popov V.N."/>
        </authorList>
    </citation>
    <scope>NUCLEOTIDE SEQUENCE [LARGE SCALE GENOMIC DNA]</scope>
</reference>
<dbReference type="EMBL" id="CVRI01000002">
    <property type="protein sequence ID" value="CRK86629.1"/>
    <property type="molecule type" value="Genomic_DNA"/>
</dbReference>
<dbReference type="GO" id="GO:0051879">
    <property type="term" value="F:Hsp90 protein binding"/>
    <property type="evidence" value="ECO:0007669"/>
    <property type="project" value="TreeGrafter"/>
</dbReference>
<dbReference type="PANTHER" id="PTHR21207">
    <property type="entry name" value="PARKIN COREGULATED GENE PROTEIN PARK2 COREGULATED"/>
    <property type="match status" value="1"/>
</dbReference>
<dbReference type="OrthoDB" id="5954824at2759"/>
<keyword evidence="2" id="KW-1185">Reference proteome</keyword>
<accession>A0A1J1HF44</accession>
<dbReference type="InterPro" id="IPR019399">
    <property type="entry name" value="Parkin_co-regulated_protein"/>
</dbReference>
<dbReference type="Pfam" id="PF10274">
    <property type="entry name" value="ParcG"/>
    <property type="match status" value="1"/>
</dbReference>
<gene>
    <name evidence="1" type="ORF">CLUMA_CG000465</name>
</gene>
<evidence type="ECO:0000313" key="2">
    <source>
        <dbReference type="Proteomes" id="UP000183832"/>
    </source>
</evidence>
<dbReference type="AlphaFoldDB" id="A0A1J1HF44"/>
<protein>
    <submittedName>
        <fullName evidence="1">CLUMA_CG000465, isoform A</fullName>
    </submittedName>
</protein>
<evidence type="ECO:0000313" key="1">
    <source>
        <dbReference type="EMBL" id="CRK86629.1"/>
    </source>
</evidence>
<dbReference type="STRING" id="568069.A0A1J1HF44"/>
<name>A0A1J1HF44_9DIPT</name>
<dbReference type="Proteomes" id="UP000183832">
    <property type="component" value="Unassembled WGS sequence"/>
</dbReference>
<proteinExistence type="predicted"/>
<dbReference type="SUPFAM" id="SSF48371">
    <property type="entry name" value="ARM repeat"/>
    <property type="match status" value="1"/>
</dbReference>
<organism evidence="1 2">
    <name type="scientific">Clunio marinus</name>
    <dbReference type="NCBI Taxonomy" id="568069"/>
    <lineage>
        <taxon>Eukaryota</taxon>
        <taxon>Metazoa</taxon>
        <taxon>Ecdysozoa</taxon>
        <taxon>Arthropoda</taxon>
        <taxon>Hexapoda</taxon>
        <taxon>Insecta</taxon>
        <taxon>Pterygota</taxon>
        <taxon>Neoptera</taxon>
        <taxon>Endopterygota</taxon>
        <taxon>Diptera</taxon>
        <taxon>Nematocera</taxon>
        <taxon>Chironomoidea</taxon>
        <taxon>Chironomidae</taxon>
        <taxon>Clunio</taxon>
    </lineage>
</organism>
<dbReference type="InterPro" id="IPR016024">
    <property type="entry name" value="ARM-type_fold"/>
</dbReference>
<feature type="non-terminal residue" evidence="1">
    <location>
        <position position="1"/>
    </location>
</feature>
<dbReference type="PANTHER" id="PTHR21207:SF2">
    <property type="entry name" value="PARKIN COREGULATED GENE PROTEIN"/>
    <property type="match status" value="1"/>
</dbReference>